<dbReference type="GO" id="GO:0008233">
    <property type="term" value="F:peptidase activity"/>
    <property type="evidence" value="ECO:0007669"/>
    <property type="project" value="UniProtKB-KW"/>
</dbReference>
<evidence type="ECO:0000313" key="2">
    <source>
        <dbReference type="Proteomes" id="UP000753802"/>
    </source>
</evidence>
<dbReference type="GO" id="GO:0006508">
    <property type="term" value="P:proteolysis"/>
    <property type="evidence" value="ECO:0007669"/>
    <property type="project" value="UniProtKB-KW"/>
</dbReference>
<dbReference type="Proteomes" id="UP000753802">
    <property type="component" value="Unassembled WGS sequence"/>
</dbReference>
<keyword evidence="1" id="KW-0645">Protease</keyword>
<keyword evidence="1" id="KW-0378">Hydrolase</keyword>
<sequence length="138" mass="15629">MGYVFATIGLANRWHVINDRHELVDDYEIRSIEVEMLVDTGSLYMCINESIRTYLNLEVIDKGKFQLADGMIGEYEIVGPVEVRFANRTCRVDAIVLPGNNQCLLGAIPMEAMDILISPTRQELVVNPAHPDYALFRL</sequence>
<comment type="caution">
    <text evidence="1">The sequence shown here is derived from an EMBL/GenBank/DDBJ whole genome shotgun (WGS) entry which is preliminary data.</text>
</comment>
<proteinExistence type="predicted"/>
<accession>A0ABW9ZND3</accession>
<dbReference type="CDD" id="cd00303">
    <property type="entry name" value="retropepsin_like"/>
    <property type="match status" value="1"/>
</dbReference>
<keyword evidence="2" id="KW-1185">Reference proteome</keyword>
<organism evidence="1 2">
    <name type="scientific">Sediminibacterium roseum</name>
    <dbReference type="NCBI Taxonomy" id="1978412"/>
    <lineage>
        <taxon>Bacteria</taxon>
        <taxon>Pseudomonadati</taxon>
        <taxon>Bacteroidota</taxon>
        <taxon>Chitinophagia</taxon>
        <taxon>Chitinophagales</taxon>
        <taxon>Chitinophagaceae</taxon>
        <taxon>Sediminibacterium</taxon>
    </lineage>
</organism>
<protein>
    <submittedName>
        <fullName evidence="1">Clan AA aspartic protease</fullName>
    </submittedName>
</protein>
<evidence type="ECO:0000313" key="1">
    <source>
        <dbReference type="EMBL" id="NCI48584.1"/>
    </source>
</evidence>
<gene>
    <name evidence="1" type="ORF">GWC95_01525</name>
</gene>
<dbReference type="EMBL" id="JAACJS010000002">
    <property type="protein sequence ID" value="NCI48584.1"/>
    <property type="molecule type" value="Genomic_DNA"/>
</dbReference>
<dbReference type="InterPro" id="IPR021109">
    <property type="entry name" value="Peptidase_aspartic_dom_sf"/>
</dbReference>
<dbReference type="RefSeq" id="WP_161816905.1">
    <property type="nucleotide sequence ID" value="NZ_JAACJS010000002.1"/>
</dbReference>
<name>A0ABW9ZND3_9BACT</name>
<dbReference type="Pfam" id="PF13650">
    <property type="entry name" value="Asp_protease_2"/>
    <property type="match status" value="1"/>
</dbReference>
<dbReference type="Gene3D" id="2.40.70.10">
    <property type="entry name" value="Acid Proteases"/>
    <property type="match status" value="1"/>
</dbReference>
<reference evidence="1 2" key="1">
    <citation type="submission" date="2020-01" db="EMBL/GenBank/DDBJ databases">
        <title>Genome analysis.</title>
        <authorList>
            <person name="Wu S."/>
            <person name="Wang G."/>
        </authorList>
    </citation>
    <scope>NUCLEOTIDE SEQUENCE [LARGE SCALE GENOMIC DNA]</scope>
    <source>
        <strain evidence="1 2">SYL130</strain>
    </source>
</reference>